<protein>
    <submittedName>
        <fullName evidence="9">Radical SAM protein</fullName>
    </submittedName>
</protein>
<dbReference type="SFLD" id="SFLDG01067">
    <property type="entry name" value="SPASM/twitch_domain_containing"/>
    <property type="match status" value="1"/>
</dbReference>
<dbReference type="InterPro" id="IPR007197">
    <property type="entry name" value="rSAM"/>
</dbReference>
<evidence type="ECO:0000256" key="4">
    <source>
        <dbReference type="ARBA" id="ARBA00022723"/>
    </source>
</evidence>
<gene>
    <name evidence="9" type="ORF">OHA16_38915</name>
</gene>
<evidence type="ECO:0000259" key="8">
    <source>
        <dbReference type="PROSITE" id="PS51918"/>
    </source>
</evidence>
<name>A0ABZ1UBA6_9ACTN</name>
<evidence type="ECO:0000313" key="10">
    <source>
        <dbReference type="Proteomes" id="UP001432222"/>
    </source>
</evidence>
<dbReference type="RefSeq" id="WP_328958999.1">
    <property type="nucleotide sequence ID" value="NZ_CP108110.1"/>
</dbReference>
<reference evidence="9" key="1">
    <citation type="submission" date="2022-10" db="EMBL/GenBank/DDBJ databases">
        <title>The complete genomes of actinobacterial strains from the NBC collection.</title>
        <authorList>
            <person name="Joergensen T.S."/>
            <person name="Alvarez Arevalo M."/>
            <person name="Sterndorff E.B."/>
            <person name="Faurdal D."/>
            <person name="Vuksanovic O."/>
            <person name="Mourched A.-S."/>
            <person name="Charusanti P."/>
            <person name="Shaw S."/>
            <person name="Blin K."/>
            <person name="Weber T."/>
        </authorList>
    </citation>
    <scope>NUCLEOTIDE SEQUENCE</scope>
    <source>
        <strain evidence="9">NBC_00222</strain>
    </source>
</reference>
<keyword evidence="2" id="KW-0004">4Fe-4S</keyword>
<dbReference type="InterPro" id="IPR058240">
    <property type="entry name" value="rSAM_sf"/>
</dbReference>
<proteinExistence type="predicted"/>
<dbReference type="Pfam" id="PF04055">
    <property type="entry name" value="Radical_SAM"/>
    <property type="match status" value="1"/>
</dbReference>
<dbReference type="EMBL" id="CP108110">
    <property type="protein sequence ID" value="WUQ88451.1"/>
    <property type="molecule type" value="Genomic_DNA"/>
</dbReference>
<evidence type="ECO:0000256" key="6">
    <source>
        <dbReference type="ARBA" id="ARBA00023014"/>
    </source>
</evidence>
<comment type="cofactor">
    <cofactor evidence="1">
        <name>[4Fe-4S] cluster</name>
        <dbReference type="ChEBI" id="CHEBI:49883"/>
    </cofactor>
</comment>
<keyword evidence="3" id="KW-0949">S-adenosyl-L-methionine</keyword>
<keyword evidence="4" id="KW-0479">Metal-binding</keyword>
<dbReference type="SUPFAM" id="SSF102114">
    <property type="entry name" value="Radical SAM enzymes"/>
    <property type="match status" value="1"/>
</dbReference>
<dbReference type="Proteomes" id="UP001432222">
    <property type="component" value="Chromosome"/>
</dbReference>
<evidence type="ECO:0000256" key="2">
    <source>
        <dbReference type="ARBA" id="ARBA00022485"/>
    </source>
</evidence>
<evidence type="ECO:0000256" key="5">
    <source>
        <dbReference type="ARBA" id="ARBA00023004"/>
    </source>
</evidence>
<dbReference type="SFLD" id="SFLDS00029">
    <property type="entry name" value="Radical_SAM"/>
    <property type="match status" value="1"/>
</dbReference>
<dbReference type="PANTHER" id="PTHR43787">
    <property type="entry name" value="FEMO COFACTOR BIOSYNTHESIS PROTEIN NIFB-RELATED"/>
    <property type="match status" value="1"/>
</dbReference>
<accession>A0ABZ1UBA6</accession>
<feature type="domain" description="Radical SAM core" evidence="8">
    <location>
        <begin position="24"/>
        <end position="253"/>
    </location>
</feature>
<evidence type="ECO:0000256" key="7">
    <source>
        <dbReference type="SAM" id="MobiDB-lite"/>
    </source>
</evidence>
<organism evidence="9 10">
    <name type="scientific">Kitasatospora purpeofusca</name>
    <dbReference type="NCBI Taxonomy" id="67352"/>
    <lineage>
        <taxon>Bacteria</taxon>
        <taxon>Bacillati</taxon>
        <taxon>Actinomycetota</taxon>
        <taxon>Actinomycetes</taxon>
        <taxon>Kitasatosporales</taxon>
        <taxon>Streptomycetaceae</taxon>
        <taxon>Kitasatospora</taxon>
    </lineage>
</organism>
<evidence type="ECO:0000256" key="1">
    <source>
        <dbReference type="ARBA" id="ARBA00001966"/>
    </source>
</evidence>
<dbReference type="PANTHER" id="PTHR43787:SF3">
    <property type="entry name" value="ARYLSULFATASE REGULATORY PROTEIN"/>
    <property type="match status" value="1"/>
</dbReference>
<dbReference type="InterPro" id="IPR013785">
    <property type="entry name" value="Aldolase_TIM"/>
</dbReference>
<feature type="region of interest" description="Disordered" evidence="7">
    <location>
        <begin position="333"/>
        <end position="353"/>
    </location>
</feature>
<keyword evidence="5" id="KW-0408">Iron</keyword>
<keyword evidence="10" id="KW-1185">Reference proteome</keyword>
<sequence length="353" mass="39261">MSKTSPSGDTEPPAFRSELARALTDTSLHLILLPTEQCNFRCTYCYEDFEIGRMHRDTVLGVKRLLDRRLPTLESLSISWFGGEPLLAKGLIEEVSAHIVESPSRPDLHYQADMTTNGYLLDLPTVEKLFSLGVRLYQISLDGPAQMHDRTRIRANGKGSFERIWKNLTAMRESNIPVNTVLRIHVNPENLDTMPEFLARVRDEFLADDRFTVHLKPVERMGGPNDSTMEILGSEARAKAMSDLRAVLAEGGRSGREFAGSDVCYASRANSLVIRANGTIGKCTVGLTDPANMIGTLEPDGALRIDNARLSPWVRGWAERDWSSVQCPYAGMPRSEQQQPLLQIASGPRRPAP</sequence>
<keyword evidence="6" id="KW-0411">Iron-sulfur</keyword>
<evidence type="ECO:0000256" key="3">
    <source>
        <dbReference type="ARBA" id="ARBA00022691"/>
    </source>
</evidence>
<dbReference type="PROSITE" id="PS51918">
    <property type="entry name" value="RADICAL_SAM"/>
    <property type="match status" value="1"/>
</dbReference>
<dbReference type="Gene3D" id="3.20.20.70">
    <property type="entry name" value="Aldolase class I"/>
    <property type="match status" value="1"/>
</dbReference>
<evidence type="ECO:0000313" key="9">
    <source>
        <dbReference type="EMBL" id="WUQ88451.1"/>
    </source>
</evidence>
<dbReference type="CDD" id="cd01335">
    <property type="entry name" value="Radical_SAM"/>
    <property type="match status" value="1"/>
</dbReference>